<name>A3ZTF3_9BACT</name>
<comment type="caution">
    <text evidence="1">The sequence shown here is derived from an EMBL/GenBank/DDBJ whole genome shotgun (WGS) entry which is preliminary data.</text>
</comment>
<reference evidence="1 2" key="1">
    <citation type="submission" date="2006-02" db="EMBL/GenBank/DDBJ databases">
        <authorList>
            <person name="Amann R."/>
            <person name="Ferriera S."/>
            <person name="Johnson J."/>
            <person name="Kravitz S."/>
            <person name="Halpern A."/>
            <person name="Remington K."/>
            <person name="Beeson K."/>
            <person name="Tran B."/>
            <person name="Rogers Y.-H."/>
            <person name="Friedman R."/>
            <person name="Venter J.C."/>
        </authorList>
    </citation>
    <scope>NUCLEOTIDE SEQUENCE [LARGE SCALE GENOMIC DNA]</scope>
    <source>
        <strain evidence="1 2">DSM 3645</strain>
    </source>
</reference>
<dbReference type="Proteomes" id="UP000004358">
    <property type="component" value="Unassembled WGS sequence"/>
</dbReference>
<evidence type="ECO:0000313" key="1">
    <source>
        <dbReference type="EMBL" id="EAQ80212.1"/>
    </source>
</evidence>
<dbReference type="EMBL" id="AANZ01000010">
    <property type="protein sequence ID" value="EAQ80212.1"/>
    <property type="molecule type" value="Genomic_DNA"/>
</dbReference>
<protein>
    <submittedName>
        <fullName evidence="1">Uncharacterized protein</fullName>
    </submittedName>
</protein>
<dbReference type="AlphaFoldDB" id="A3ZTF3"/>
<sequence>MRLVTSNRARNANRIPLLALAG</sequence>
<evidence type="ECO:0000313" key="2">
    <source>
        <dbReference type="Proteomes" id="UP000004358"/>
    </source>
</evidence>
<proteinExistence type="predicted"/>
<dbReference type="HOGENOM" id="CLU_3424599_0_0_0"/>
<gene>
    <name evidence="1" type="ORF">DSM3645_19488</name>
</gene>
<accession>A3ZTF3</accession>
<organism evidence="1 2">
    <name type="scientific">Blastopirellula marina DSM 3645</name>
    <dbReference type="NCBI Taxonomy" id="314230"/>
    <lineage>
        <taxon>Bacteria</taxon>
        <taxon>Pseudomonadati</taxon>
        <taxon>Planctomycetota</taxon>
        <taxon>Planctomycetia</taxon>
        <taxon>Pirellulales</taxon>
        <taxon>Pirellulaceae</taxon>
        <taxon>Blastopirellula</taxon>
    </lineage>
</organism>